<feature type="transmembrane region" description="Helical" evidence="6">
    <location>
        <begin position="139"/>
        <end position="164"/>
    </location>
</feature>
<feature type="transmembrane region" description="Helical" evidence="6">
    <location>
        <begin position="208"/>
        <end position="230"/>
    </location>
</feature>
<protein>
    <recommendedName>
        <fullName evidence="7">Major facilitator superfamily (MFS) profile domain-containing protein</fullName>
    </recommendedName>
</protein>
<proteinExistence type="predicted"/>
<dbReference type="PANTHER" id="PTHR43791:SF38">
    <property type="entry name" value="MAJOR FACILITATOR SUPERFAMILY (MFS) PROFILE DOMAIN-CONTAINING PROTEIN"/>
    <property type="match status" value="1"/>
</dbReference>
<accession>A0A507BG59</accession>
<organism evidence="8 9">
    <name type="scientific">Thyridium curvatum</name>
    <dbReference type="NCBI Taxonomy" id="1093900"/>
    <lineage>
        <taxon>Eukaryota</taxon>
        <taxon>Fungi</taxon>
        <taxon>Dikarya</taxon>
        <taxon>Ascomycota</taxon>
        <taxon>Pezizomycotina</taxon>
        <taxon>Sordariomycetes</taxon>
        <taxon>Sordariomycetidae</taxon>
        <taxon>Thyridiales</taxon>
        <taxon>Thyridiaceae</taxon>
        <taxon>Thyridium</taxon>
    </lineage>
</organism>
<dbReference type="InterPro" id="IPR011701">
    <property type="entry name" value="MFS"/>
</dbReference>
<dbReference type="RefSeq" id="XP_031000194.1">
    <property type="nucleotide sequence ID" value="XM_031134343.1"/>
</dbReference>
<feature type="transmembrane region" description="Helical" evidence="6">
    <location>
        <begin position="375"/>
        <end position="393"/>
    </location>
</feature>
<dbReference type="AlphaFoldDB" id="A0A507BG59"/>
<comment type="caution">
    <text evidence="8">The sequence shown here is derived from an EMBL/GenBank/DDBJ whole genome shotgun (WGS) entry which is preliminary data.</text>
</comment>
<dbReference type="SUPFAM" id="SSF103473">
    <property type="entry name" value="MFS general substrate transporter"/>
    <property type="match status" value="1"/>
</dbReference>
<feature type="transmembrane region" description="Helical" evidence="6">
    <location>
        <begin position="405"/>
        <end position="428"/>
    </location>
</feature>
<dbReference type="EMBL" id="SKBQ01000111">
    <property type="protein sequence ID" value="TPX18483.1"/>
    <property type="molecule type" value="Genomic_DNA"/>
</dbReference>
<dbReference type="InterPro" id="IPR036259">
    <property type="entry name" value="MFS_trans_sf"/>
</dbReference>
<dbReference type="OrthoDB" id="2985014at2759"/>
<dbReference type="InParanoid" id="A0A507BG59"/>
<feature type="transmembrane region" description="Helical" evidence="6">
    <location>
        <begin position="85"/>
        <end position="102"/>
    </location>
</feature>
<evidence type="ECO:0000256" key="6">
    <source>
        <dbReference type="SAM" id="Phobius"/>
    </source>
</evidence>
<keyword evidence="4 6" id="KW-1133">Transmembrane helix</keyword>
<feature type="transmembrane region" description="Helical" evidence="6">
    <location>
        <begin position="349"/>
        <end position="369"/>
    </location>
</feature>
<dbReference type="PANTHER" id="PTHR43791">
    <property type="entry name" value="PERMEASE-RELATED"/>
    <property type="match status" value="1"/>
</dbReference>
<evidence type="ECO:0000313" key="9">
    <source>
        <dbReference type="Proteomes" id="UP000319257"/>
    </source>
</evidence>
<feature type="transmembrane region" description="Helical" evidence="6">
    <location>
        <begin position="114"/>
        <end position="133"/>
    </location>
</feature>
<sequence>MDTTKATEEARTWAEEPPKVGLMDAVADNVADRSEEEKALVRKIDYTLMPIIWVMYLFSYADRTNIGNAKIAGMNDDLHLSSTDYSMALVIFFISYVIFEIPSNMILAKTRPSMYIPGIMLLWGVVTCSMASAKDYSHLLAIRFLLGVLEAGFAPGIMLILSCWYRKGEQAKRFAIFYSAAVLSGAFGGIVAGAITGSLDGAHGIRGWRWLFIVEGAGTIGCAIIAFFILPDYPSNSKRFTERERQLAVARLQADNVVTDSEDAPTLGHMKAIRMSLSDWRTWMLACAYLLLAAANTMTYFYPTLVAGLGYSGQMAQYMVVPIYSVGFVITLATGVLNDRIPKYRGAVIASWLGVSCLCAVVVCAVYNFTARYVLLVFLASGNLAANAQSLAYSSSTCAPMPQEVRAVSLAFINALANLSGIYGAYIFPAKDAPKYIPGFVTVACCLAGAVAIYGSAQVLFRKYPWKNNSVRG</sequence>
<dbReference type="Gene3D" id="1.20.1250.20">
    <property type="entry name" value="MFS general substrate transporter like domains"/>
    <property type="match status" value="2"/>
</dbReference>
<name>A0A507BG59_9PEZI</name>
<dbReference type="Pfam" id="PF07690">
    <property type="entry name" value="MFS_1"/>
    <property type="match status" value="1"/>
</dbReference>
<keyword evidence="9" id="KW-1185">Reference proteome</keyword>
<comment type="subcellular location">
    <subcellularLocation>
        <location evidence="1">Membrane</location>
        <topology evidence="1">Multi-pass membrane protein</topology>
    </subcellularLocation>
</comment>
<dbReference type="Proteomes" id="UP000319257">
    <property type="component" value="Unassembled WGS sequence"/>
</dbReference>
<dbReference type="InterPro" id="IPR020846">
    <property type="entry name" value="MFS_dom"/>
</dbReference>
<evidence type="ECO:0000256" key="2">
    <source>
        <dbReference type="ARBA" id="ARBA00022448"/>
    </source>
</evidence>
<keyword evidence="5 6" id="KW-0472">Membrane</keyword>
<feature type="transmembrane region" description="Helical" evidence="6">
    <location>
        <begin position="44"/>
        <end position="61"/>
    </location>
</feature>
<dbReference type="GeneID" id="41979043"/>
<feature type="transmembrane region" description="Helical" evidence="6">
    <location>
        <begin position="440"/>
        <end position="461"/>
    </location>
</feature>
<feature type="transmembrane region" description="Helical" evidence="6">
    <location>
        <begin position="283"/>
        <end position="303"/>
    </location>
</feature>
<keyword evidence="2" id="KW-0813">Transport</keyword>
<evidence type="ECO:0000256" key="5">
    <source>
        <dbReference type="ARBA" id="ARBA00023136"/>
    </source>
</evidence>
<evidence type="ECO:0000256" key="3">
    <source>
        <dbReference type="ARBA" id="ARBA00022692"/>
    </source>
</evidence>
<evidence type="ECO:0000259" key="7">
    <source>
        <dbReference type="PROSITE" id="PS50850"/>
    </source>
</evidence>
<keyword evidence="3 6" id="KW-0812">Transmembrane</keyword>
<evidence type="ECO:0000313" key="8">
    <source>
        <dbReference type="EMBL" id="TPX18483.1"/>
    </source>
</evidence>
<reference evidence="8 9" key="1">
    <citation type="submission" date="2019-06" db="EMBL/GenBank/DDBJ databases">
        <title>Draft genome sequence of the filamentous fungus Phialemoniopsis curvata isolated from diesel fuel.</title>
        <authorList>
            <person name="Varaljay V.A."/>
            <person name="Lyon W.J."/>
            <person name="Crouch A.L."/>
            <person name="Drake C.E."/>
            <person name="Hollomon J.M."/>
            <person name="Nadeau L.J."/>
            <person name="Nunn H.S."/>
            <person name="Stevenson B.S."/>
            <person name="Bojanowski C.L."/>
            <person name="Crookes-Goodson W.J."/>
        </authorList>
    </citation>
    <scope>NUCLEOTIDE SEQUENCE [LARGE SCALE GENOMIC DNA]</scope>
    <source>
        <strain evidence="8 9">D216</strain>
    </source>
</reference>
<feature type="transmembrane region" description="Helical" evidence="6">
    <location>
        <begin position="176"/>
        <end position="196"/>
    </location>
</feature>
<evidence type="ECO:0000256" key="1">
    <source>
        <dbReference type="ARBA" id="ARBA00004141"/>
    </source>
</evidence>
<gene>
    <name evidence="8" type="ORF">E0L32_011596</name>
</gene>
<dbReference type="PROSITE" id="PS50850">
    <property type="entry name" value="MFS"/>
    <property type="match status" value="1"/>
</dbReference>
<feature type="domain" description="Major facilitator superfamily (MFS) profile" evidence="7">
    <location>
        <begin position="48"/>
        <end position="467"/>
    </location>
</feature>
<dbReference type="GO" id="GO:0022857">
    <property type="term" value="F:transmembrane transporter activity"/>
    <property type="evidence" value="ECO:0007669"/>
    <property type="project" value="InterPro"/>
</dbReference>
<dbReference type="FunFam" id="1.20.1250.20:FF:000057">
    <property type="entry name" value="MFS general substrate transporter"/>
    <property type="match status" value="1"/>
</dbReference>
<feature type="transmembrane region" description="Helical" evidence="6">
    <location>
        <begin position="315"/>
        <end position="337"/>
    </location>
</feature>
<evidence type="ECO:0000256" key="4">
    <source>
        <dbReference type="ARBA" id="ARBA00022989"/>
    </source>
</evidence>
<dbReference type="GO" id="GO:0016020">
    <property type="term" value="C:membrane"/>
    <property type="evidence" value="ECO:0007669"/>
    <property type="project" value="UniProtKB-SubCell"/>
</dbReference>